<name>A0A1G4KCZ0_9SACH</name>
<organism evidence="4 5">
    <name type="scientific">Lachancea mirantina</name>
    <dbReference type="NCBI Taxonomy" id="1230905"/>
    <lineage>
        <taxon>Eukaryota</taxon>
        <taxon>Fungi</taxon>
        <taxon>Dikarya</taxon>
        <taxon>Ascomycota</taxon>
        <taxon>Saccharomycotina</taxon>
        <taxon>Saccharomycetes</taxon>
        <taxon>Saccharomycetales</taxon>
        <taxon>Saccharomycetaceae</taxon>
        <taxon>Lachancea</taxon>
    </lineage>
</organism>
<accession>A0A1G4KCZ0</accession>
<evidence type="ECO:0000256" key="3">
    <source>
        <dbReference type="SAM" id="MobiDB-lite"/>
    </source>
</evidence>
<keyword evidence="5" id="KW-1185">Reference proteome</keyword>
<feature type="compositionally biased region" description="Basic and acidic residues" evidence="3">
    <location>
        <begin position="43"/>
        <end position="72"/>
    </location>
</feature>
<feature type="region of interest" description="Disordered" evidence="3">
    <location>
        <begin position="1"/>
        <end position="21"/>
    </location>
</feature>
<dbReference type="EMBL" id="LT598469">
    <property type="protein sequence ID" value="SCV02248.1"/>
    <property type="molecule type" value="Genomic_DNA"/>
</dbReference>
<sequence>MPPKIYKHTKEHKLREIQKSLTKKARLRKEYLKTLKQENLSLPKKDEASPRLSYREAKTQKAAQRKEDVERKKELKIERKRLEKDRYLSSKQDEKQKLEDIRKKHEQRSVRSKKLTQRTKSGQPLMGPKIEDLLEKIKTDETYTK</sequence>
<feature type="region of interest" description="Disordered" evidence="3">
    <location>
        <begin position="38"/>
        <end position="72"/>
    </location>
</feature>
<reference evidence="4 5" key="1">
    <citation type="submission" date="2016-03" db="EMBL/GenBank/DDBJ databases">
        <authorList>
            <person name="Devillers H."/>
        </authorList>
    </citation>
    <scope>NUCLEOTIDE SEQUENCE [LARGE SCALE GENOMIC DNA]</scope>
    <source>
        <strain evidence="4">CBS 11717</strain>
    </source>
</reference>
<proteinExistence type="inferred from homology"/>
<comment type="similarity">
    <text evidence="1">Belongs to the FYV7 family.</text>
</comment>
<dbReference type="Proteomes" id="UP000191024">
    <property type="component" value="Chromosome G"/>
</dbReference>
<feature type="region of interest" description="Disordered" evidence="3">
    <location>
        <begin position="84"/>
        <end position="133"/>
    </location>
</feature>
<dbReference type="OrthoDB" id="2135053at2759"/>
<evidence type="ECO:0000256" key="1">
    <source>
        <dbReference type="ARBA" id="ARBA00006800"/>
    </source>
</evidence>
<protein>
    <recommendedName>
        <fullName evidence="2">rRNA-processing protein FYV7</fullName>
    </recommendedName>
</protein>
<dbReference type="InterPro" id="IPR013730">
    <property type="entry name" value="Fyv7/TAP26"/>
</dbReference>
<evidence type="ECO:0000313" key="5">
    <source>
        <dbReference type="Proteomes" id="UP000191024"/>
    </source>
</evidence>
<feature type="compositionally biased region" description="Basic residues" evidence="3">
    <location>
        <begin position="1"/>
        <end position="12"/>
    </location>
</feature>
<feature type="compositionally biased region" description="Basic and acidic residues" evidence="3">
    <location>
        <begin position="84"/>
        <end position="109"/>
    </location>
</feature>
<dbReference type="Pfam" id="PF08524">
    <property type="entry name" value="rRNA_processing"/>
    <property type="match status" value="1"/>
</dbReference>
<gene>
    <name evidence="4" type="ORF">LAMI_0G17238G</name>
</gene>
<dbReference type="AlphaFoldDB" id="A0A1G4KCZ0"/>
<evidence type="ECO:0000256" key="2">
    <source>
        <dbReference type="ARBA" id="ARBA00018780"/>
    </source>
</evidence>
<dbReference type="STRING" id="1230905.A0A1G4KCZ0"/>
<evidence type="ECO:0000313" key="4">
    <source>
        <dbReference type="EMBL" id="SCV02248.1"/>
    </source>
</evidence>